<feature type="domain" description="Integrase catalytic" evidence="1">
    <location>
        <begin position="116"/>
        <end position="272"/>
    </location>
</feature>
<protein>
    <submittedName>
        <fullName evidence="3">Uncharacterized protein LOC108741982</fullName>
    </submittedName>
</protein>
<evidence type="ECO:0000313" key="2">
    <source>
        <dbReference type="Proteomes" id="UP000192223"/>
    </source>
</evidence>
<dbReference type="InParanoid" id="A0A1W4XJD2"/>
<dbReference type="AlphaFoldDB" id="A0A1W4XJD2"/>
<dbReference type="GO" id="GO:0015074">
    <property type="term" value="P:DNA integration"/>
    <property type="evidence" value="ECO:0007669"/>
    <property type="project" value="InterPro"/>
</dbReference>
<dbReference type="STRING" id="224129.A0A1W4XJD2"/>
<keyword evidence="2" id="KW-1185">Reference proteome</keyword>
<proteinExistence type="predicted"/>
<dbReference type="Pfam" id="PF00665">
    <property type="entry name" value="rve"/>
    <property type="match status" value="1"/>
</dbReference>
<dbReference type="KEGG" id="apln:108741982"/>
<sequence>MVPSKSRLLALNPFLDSEGIIRVGGRLQNAPYIYDKKHPILLPKSNYVTRLIIRYYHNITYHGGIQATLYALRQHFWIIDGRSQVRYVLRLCVNCTRFNPPKVDYIIGNLPEVRTQQVRPFTNVGVDYCGPFFIKEKKNRNRNKIKVYVAVFICLSIKAIHLEIVSDLTTEGFIAALKRFIARRGLCESVHSDNATNFVGANKELKQTLALIMSEEHNNKIQRYLSNQGIAWRFSPPHAPHFGGIWEAAVKSFKHHLRRVAIQRTTEDDFNS</sequence>
<dbReference type="InterPro" id="IPR001584">
    <property type="entry name" value="Integrase_cat-core"/>
</dbReference>
<dbReference type="OrthoDB" id="5984724at2759"/>
<evidence type="ECO:0000313" key="3">
    <source>
        <dbReference type="RefSeq" id="XP_018332480.1"/>
    </source>
</evidence>
<dbReference type="GO" id="GO:0003676">
    <property type="term" value="F:nucleic acid binding"/>
    <property type="evidence" value="ECO:0007669"/>
    <property type="project" value="InterPro"/>
</dbReference>
<dbReference type="PANTHER" id="PTHR47331">
    <property type="entry name" value="PHD-TYPE DOMAIN-CONTAINING PROTEIN"/>
    <property type="match status" value="1"/>
</dbReference>
<name>A0A1W4XJD2_AGRPL</name>
<evidence type="ECO:0000259" key="1">
    <source>
        <dbReference type="PROSITE" id="PS50994"/>
    </source>
</evidence>
<accession>A0A1W4XJD2</accession>
<dbReference type="InterPro" id="IPR012337">
    <property type="entry name" value="RNaseH-like_sf"/>
</dbReference>
<dbReference type="InterPro" id="IPR041588">
    <property type="entry name" value="Integrase_H2C2"/>
</dbReference>
<dbReference type="Gene3D" id="3.30.420.10">
    <property type="entry name" value="Ribonuclease H-like superfamily/Ribonuclease H"/>
    <property type="match status" value="1"/>
</dbReference>
<reference evidence="3" key="1">
    <citation type="submission" date="2025-08" db="UniProtKB">
        <authorList>
            <consortium name="RefSeq"/>
        </authorList>
    </citation>
    <scope>IDENTIFICATION</scope>
    <source>
        <tissue evidence="3">Entire body</tissue>
    </source>
</reference>
<organism evidence="2 3">
    <name type="scientific">Agrilus planipennis</name>
    <name type="common">Emerald ash borer</name>
    <name type="synonym">Agrilus marcopoli</name>
    <dbReference type="NCBI Taxonomy" id="224129"/>
    <lineage>
        <taxon>Eukaryota</taxon>
        <taxon>Metazoa</taxon>
        <taxon>Ecdysozoa</taxon>
        <taxon>Arthropoda</taxon>
        <taxon>Hexapoda</taxon>
        <taxon>Insecta</taxon>
        <taxon>Pterygota</taxon>
        <taxon>Neoptera</taxon>
        <taxon>Endopterygota</taxon>
        <taxon>Coleoptera</taxon>
        <taxon>Polyphaga</taxon>
        <taxon>Elateriformia</taxon>
        <taxon>Buprestoidea</taxon>
        <taxon>Buprestidae</taxon>
        <taxon>Agrilinae</taxon>
        <taxon>Agrilus</taxon>
    </lineage>
</organism>
<dbReference type="PROSITE" id="PS50994">
    <property type="entry name" value="INTEGRASE"/>
    <property type="match status" value="1"/>
</dbReference>
<dbReference type="Pfam" id="PF17921">
    <property type="entry name" value="Integrase_H2C2"/>
    <property type="match status" value="1"/>
</dbReference>
<dbReference type="SUPFAM" id="SSF53098">
    <property type="entry name" value="Ribonuclease H-like"/>
    <property type="match status" value="1"/>
</dbReference>
<dbReference type="Proteomes" id="UP000192223">
    <property type="component" value="Unplaced"/>
</dbReference>
<dbReference type="RefSeq" id="XP_018332480.1">
    <property type="nucleotide sequence ID" value="XM_018476978.1"/>
</dbReference>
<dbReference type="GeneID" id="108741982"/>
<gene>
    <name evidence="3" type="primary">LOC108741982</name>
</gene>
<dbReference type="InterPro" id="IPR036397">
    <property type="entry name" value="RNaseH_sf"/>
</dbReference>
<dbReference type="PANTHER" id="PTHR47331:SF1">
    <property type="entry name" value="GAG-LIKE PROTEIN"/>
    <property type="match status" value="1"/>
</dbReference>
<dbReference type="Gene3D" id="1.10.340.70">
    <property type="match status" value="1"/>
</dbReference>